<comment type="caution">
    <text evidence="2">The sequence shown here is derived from an EMBL/GenBank/DDBJ whole genome shotgun (WGS) entry which is preliminary data.</text>
</comment>
<gene>
    <name evidence="2" type="ORF">J0A66_14990</name>
</gene>
<reference evidence="2" key="1">
    <citation type="submission" date="2021-03" db="EMBL/GenBank/DDBJ databases">
        <title>novel species isolated from a fishpond in China.</title>
        <authorList>
            <person name="Lu H."/>
            <person name="Cai Z."/>
        </authorList>
    </citation>
    <scope>NUCLEOTIDE SEQUENCE</scope>
    <source>
        <strain evidence="2">JCM 30855</strain>
    </source>
</reference>
<keyword evidence="3" id="KW-1185">Reference proteome</keyword>
<evidence type="ECO:0000313" key="2">
    <source>
        <dbReference type="EMBL" id="MBN7826539.1"/>
    </source>
</evidence>
<feature type="region of interest" description="Disordered" evidence="1">
    <location>
        <begin position="42"/>
        <end position="61"/>
    </location>
</feature>
<protein>
    <recommendedName>
        <fullName evidence="4">2OG-Fe(II) oxygenase</fullName>
    </recommendedName>
</protein>
<dbReference type="AlphaFoldDB" id="A0A939DPU4"/>
<dbReference type="Gene3D" id="2.60.120.620">
    <property type="entry name" value="q2cbj1_9rhob like domain"/>
    <property type="match status" value="1"/>
</dbReference>
<organism evidence="2 3">
    <name type="scientific">Bowmanella dokdonensis</name>
    <dbReference type="NCBI Taxonomy" id="751969"/>
    <lineage>
        <taxon>Bacteria</taxon>
        <taxon>Pseudomonadati</taxon>
        <taxon>Pseudomonadota</taxon>
        <taxon>Gammaproteobacteria</taxon>
        <taxon>Alteromonadales</taxon>
        <taxon>Alteromonadaceae</taxon>
        <taxon>Bowmanella</taxon>
    </lineage>
</organism>
<proteinExistence type="predicted"/>
<sequence length="225" mass="26164">MSESQTVRKHEIFSTTVMEFWLEEHQSWNPQLKQVVKKEQLEGPGLSKTNKGGWHSDKSLHRKTDPSVQTLVQHIRQSLSEWAMATFVLEERPEAEKWDIELWANINGKGHFNKAHDHFRSGIVASGCYYLQTNDRMDEGRIIFLNQLSLPDFTESAMRPRQQSFAISPRDGQYLIFPSWLGHLVEPHSYDGERISLAFNAGHPSLMVRRKGDRLVREKLRKLLK</sequence>
<name>A0A939DPU4_9ALTE</name>
<evidence type="ECO:0000313" key="3">
    <source>
        <dbReference type="Proteomes" id="UP000664654"/>
    </source>
</evidence>
<dbReference type="InterPro" id="IPR012668">
    <property type="entry name" value="CHP02466"/>
</dbReference>
<evidence type="ECO:0008006" key="4">
    <source>
        <dbReference type="Google" id="ProtNLM"/>
    </source>
</evidence>
<dbReference type="Proteomes" id="UP000664654">
    <property type="component" value="Unassembled WGS sequence"/>
</dbReference>
<dbReference type="EMBL" id="JAFKCV010000009">
    <property type="protein sequence ID" value="MBN7826539.1"/>
    <property type="molecule type" value="Genomic_DNA"/>
</dbReference>
<dbReference type="RefSeq" id="WP_206574654.1">
    <property type="nucleotide sequence ID" value="NZ_JAFKCV010000009.1"/>
</dbReference>
<dbReference type="Pfam" id="PF13759">
    <property type="entry name" value="2OG-FeII_Oxy_5"/>
    <property type="match status" value="1"/>
</dbReference>
<dbReference type="NCBIfam" id="TIGR02466">
    <property type="entry name" value="TIGR02466 family protein"/>
    <property type="match status" value="1"/>
</dbReference>
<evidence type="ECO:0000256" key="1">
    <source>
        <dbReference type="SAM" id="MobiDB-lite"/>
    </source>
</evidence>
<accession>A0A939DPU4</accession>